<dbReference type="Gramene" id="TraesRN7D0101067300.1">
    <property type="protein sequence ID" value="TraesRN7D0101067300.1"/>
    <property type="gene ID" value="TraesRN7D0101067300"/>
</dbReference>
<protein>
    <recommendedName>
        <fullName evidence="1">DUF6598 domain-containing protein</fullName>
    </recommendedName>
</protein>
<organism evidence="2">
    <name type="scientific">Triticum aestivum</name>
    <name type="common">Wheat</name>
    <dbReference type="NCBI Taxonomy" id="4565"/>
    <lineage>
        <taxon>Eukaryota</taxon>
        <taxon>Viridiplantae</taxon>
        <taxon>Streptophyta</taxon>
        <taxon>Embryophyta</taxon>
        <taxon>Tracheophyta</taxon>
        <taxon>Spermatophyta</taxon>
        <taxon>Magnoliopsida</taxon>
        <taxon>Liliopsida</taxon>
        <taxon>Poales</taxon>
        <taxon>Poaceae</taxon>
        <taxon>BOP clade</taxon>
        <taxon>Pooideae</taxon>
        <taxon>Triticodae</taxon>
        <taxon>Triticeae</taxon>
        <taxon>Triticinae</taxon>
        <taxon>Triticum</taxon>
    </lineage>
</organism>
<dbReference type="InterPro" id="IPR001938">
    <property type="entry name" value="Thaumatin"/>
</dbReference>
<dbReference type="Proteomes" id="UP000019116">
    <property type="component" value="Chromosome 7D"/>
</dbReference>
<dbReference type="Gramene" id="TraesROB_scaffold_085100_01G000100.1">
    <property type="protein sequence ID" value="TraesROB_scaffold_085100_01G000100.1"/>
    <property type="gene ID" value="TraesROB_scaffold_085100_01G000100"/>
</dbReference>
<dbReference type="PANTHER" id="PTHR33065">
    <property type="entry name" value="OS07G0486400 PROTEIN"/>
    <property type="match status" value="1"/>
</dbReference>
<dbReference type="EnsemblPlants" id="TraesCS7D02G439000.1">
    <property type="protein sequence ID" value="TraesCS7D02G439000.1.cds1"/>
    <property type="gene ID" value="TraesCS7D02G439000"/>
</dbReference>
<dbReference type="PANTHER" id="PTHR33065:SF111">
    <property type="entry name" value="DUF6598 DOMAIN-CONTAINING PROTEIN"/>
    <property type="match status" value="1"/>
</dbReference>
<dbReference type="InterPro" id="IPR046533">
    <property type="entry name" value="DUF6598"/>
</dbReference>
<sequence>MMYHEGTTNKLSTPELAFAHIVNSVEATISVEVVYGDWPRGFRGVFTANTASMDHMKVTLLAFEDGKLLPMDGHSNVVKLSRRVVCVELRRPKMAKVKKPKLKISAQAMRINRENDVWRNAVAFTPEKAGRSLGTLKVGSCEMQVTVAWSLLSTFKFSYDRRLLEE</sequence>
<dbReference type="OMA" id="YGRFTAT"/>
<name>A0A3B6TWE8_WHEAT</name>
<evidence type="ECO:0000313" key="3">
    <source>
        <dbReference type="Proteomes" id="UP000019116"/>
    </source>
</evidence>
<dbReference type="Gramene" id="TraesCS7D03G1041000.1">
    <property type="protein sequence ID" value="TraesCS7D03G1041000.1.CDS1"/>
    <property type="gene ID" value="TraesCS7D03G1041000"/>
</dbReference>
<dbReference type="Gramene" id="TraesCAD_scaffold_056827_01G000100.1">
    <property type="protein sequence ID" value="TraesCAD_scaffold_056827_01G000100.1"/>
    <property type="gene ID" value="TraesCAD_scaffold_056827_01G000100"/>
</dbReference>
<proteinExistence type="predicted"/>
<dbReference type="OrthoDB" id="681537at2759"/>
<reference evidence="2" key="2">
    <citation type="submission" date="2018-10" db="UniProtKB">
        <authorList>
            <consortium name="EnsemblPlants"/>
        </authorList>
    </citation>
    <scope>IDENTIFICATION</scope>
</reference>
<evidence type="ECO:0000313" key="2">
    <source>
        <dbReference type="EnsemblPlants" id="TraesCS7D02G439000.1.cds1"/>
    </source>
</evidence>
<dbReference type="Gramene" id="TraesCLE_scaffold_057022_01G000100.1">
    <property type="protein sequence ID" value="TraesCLE_scaffold_057022_01G000100.1"/>
    <property type="gene ID" value="TraesCLE_scaffold_057022_01G000100"/>
</dbReference>
<accession>A0A3B6TWE8</accession>
<dbReference type="AlphaFoldDB" id="A0A3B6TWE8"/>
<feature type="domain" description="DUF6598" evidence="1">
    <location>
        <begin position="3"/>
        <end position="147"/>
    </location>
</feature>
<dbReference type="PIRSF" id="PIRSF002703">
    <property type="entry name" value="Thaumatin"/>
    <property type="match status" value="1"/>
</dbReference>
<reference evidence="2" key="1">
    <citation type="submission" date="2018-08" db="EMBL/GenBank/DDBJ databases">
        <authorList>
            <person name="Rossello M."/>
        </authorList>
    </citation>
    <scope>NUCLEOTIDE SEQUENCE [LARGE SCALE GENOMIC DNA]</scope>
    <source>
        <strain evidence="2">cv. Chinese Spring</strain>
    </source>
</reference>
<evidence type="ECO:0000259" key="1">
    <source>
        <dbReference type="Pfam" id="PF20241"/>
    </source>
</evidence>
<dbReference type="Pfam" id="PF20241">
    <property type="entry name" value="DUF6598"/>
    <property type="match status" value="1"/>
</dbReference>
<keyword evidence="3" id="KW-1185">Reference proteome</keyword>
<dbReference type="Gramene" id="TraesCS7D02G439000.1">
    <property type="protein sequence ID" value="TraesCS7D02G439000.1.cds1"/>
    <property type="gene ID" value="TraesCS7D02G439000"/>
</dbReference>
<dbReference type="Gramene" id="TraesWEE_scaffold_089348_01G000100.1">
    <property type="protein sequence ID" value="TraesWEE_scaffold_089348_01G000100.1"/>
    <property type="gene ID" value="TraesWEE_scaffold_089348_01G000100"/>
</dbReference>